<reference evidence="1" key="3">
    <citation type="submission" date="2012-09" db="EMBL/GenBank/DDBJ databases">
        <authorList>
            <consortium name="VectorBase"/>
        </authorList>
    </citation>
    <scope>NUCLEOTIDE SEQUENCE</scope>
    <source>
        <strain evidence="1">Liverpool</strain>
    </source>
</reference>
<organism evidence="1 2">
    <name type="scientific">Aedes aegypti</name>
    <name type="common">Yellowfever mosquito</name>
    <name type="synonym">Culex aegypti</name>
    <dbReference type="NCBI Taxonomy" id="7159"/>
    <lineage>
        <taxon>Eukaryota</taxon>
        <taxon>Metazoa</taxon>
        <taxon>Ecdysozoa</taxon>
        <taxon>Arthropoda</taxon>
        <taxon>Hexapoda</taxon>
        <taxon>Insecta</taxon>
        <taxon>Pterygota</taxon>
        <taxon>Neoptera</taxon>
        <taxon>Endopterygota</taxon>
        <taxon>Diptera</taxon>
        <taxon>Nematocera</taxon>
        <taxon>Culicoidea</taxon>
        <taxon>Culicidae</taxon>
        <taxon>Culicinae</taxon>
        <taxon>Aedini</taxon>
        <taxon>Aedes</taxon>
        <taxon>Stegomyia</taxon>
    </lineage>
</organism>
<dbReference type="HOGENOM" id="CLU_2689788_0_0_1"/>
<name>J9HHI3_AEDAE</name>
<dbReference type="Proteomes" id="UP000682892">
    <property type="component" value="Chromosome 1"/>
</dbReference>
<reference evidence="1" key="1">
    <citation type="submission" date="2005-10" db="EMBL/GenBank/DDBJ databases">
        <authorList>
            <person name="Loftus B.J."/>
            <person name="Nene V.M."/>
            <person name="Hannick L.I."/>
            <person name="Bidwell S."/>
            <person name="Haas B."/>
            <person name="Amedeo P."/>
            <person name="Orvis J."/>
            <person name="Wortman J.R."/>
            <person name="White O.R."/>
            <person name="Salzberg S."/>
            <person name="Shumway M."/>
            <person name="Koo H."/>
            <person name="Zhao Y."/>
            <person name="Holmes M."/>
            <person name="Miller J."/>
            <person name="Schatz M."/>
            <person name="Pop M."/>
            <person name="Pai G."/>
            <person name="Utterback T."/>
            <person name="Rogers Y.-H."/>
            <person name="Kravitz S."/>
            <person name="Fraser C.M."/>
        </authorList>
    </citation>
    <scope>NUCLEOTIDE SEQUENCE</scope>
    <source>
        <strain evidence="1">Liverpool</strain>
    </source>
</reference>
<dbReference type="EMBL" id="CH477186">
    <property type="protein sequence ID" value="EJY57319.1"/>
    <property type="molecule type" value="Genomic_DNA"/>
</dbReference>
<proteinExistence type="predicted"/>
<protein>
    <submittedName>
        <fullName evidence="1">AAEL017328-PA</fullName>
    </submittedName>
</protein>
<evidence type="ECO:0000313" key="2">
    <source>
        <dbReference type="Proteomes" id="UP000682892"/>
    </source>
</evidence>
<dbReference type="PaxDb" id="7159-AAEL017328-PA"/>
<reference evidence="1" key="2">
    <citation type="journal article" date="2007" name="Science">
        <title>Genome sequence of Aedes aegypti, a major arbovirus vector.</title>
        <authorList>
            <person name="Nene V."/>
            <person name="Wortman J.R."/>
            <person name="Lawson D."/>
            <person name="Haas B."/>
            <person name="Kodira C."/>
            <person name="Tu Z.J."/>
            <person name="Loftus B."/>
            <person name="Xi Z."/>
            <person name="Megy K."/>
            <person name="Grabherr M."/>
            <person name="Ren Q."/>
            <person name="Zdobnov E.M."/>
            <person name="Lobo N.F."/>
            <person name="Campbell K.S."/>
            <person name="Brown S.E."/>
            <person name="Bonaldo M.F."/>
            <person name="Zhu J."/>
            <person name="Sinkins S.P."/>
            <person name="Hogenkamp D.G."/>
            <person name="Amedeo P."/>
            <person name="Arensburger P."/>
            <person name="Atkinson P.W."/>
            <person name="Bidwell S."/>
            <person name="Biedler J."/>
            <person name="Birney E."/>
            <person name="Bruggner R.V."/>
            <person name="Costas J."/>
            <person name="Coy M.R."/>
            <person name="Crabtree J."/>
            <person name="Crawford M."/>
            <person name="Debruyn B."/>
            <person name="Decaprio D."/>
            <person name="Eiglmeier K."/>
            <person name="Eisenstadt E."/>
            <person name="El-Dorry H."/>
            <person name="Gelbart W.M."/>
            <person name="Gomes S.L."/>
            <person name="Hammond M."/>
            <person name="Hannick L.I."/>
            <person name="Hogan J.R."/>
            <person name="Holmes M.H."/>
            <person name="Jaffe D."/>
            <person name="Johnston J.S."/>
            <person name="Kennedy R.C."/>
            <person name="Koo H."/>
            <person name="Kravitz S."/>
            <person name="Kriventseva E.V."/>
            <person name="Kulp D."/>
            <person name="Labutti K."/>
            <person name="Lee E."/>
            <person name="Li S."/>
            <person name="Lovin D.D."/>
            <person name="Mao C."/>
            <person name="Mauceli E."/>
            <person name="Menck C.F."/>
            <person name="Miller J.R."/>
            <person name="Montgomery P."/>
            <person name="Mori A."/>
            <person name="Nascimento A.L."/>
            <person name="Naveira H.F."/>
            <person name="Nusbaum C."/>
            <person name="O'leary S."/>
            <person name="Orvis J."/>
            <person name="Pertea M."/>
            <person name="Quesneville H."/>
            <person name="Reidenbach K.R."/>
            <person name="Rogers Y.H."/>
            <person name="Roth C.W."/>
            <person name="Schneider J.R."/>
            <person name="Schatz M."/>
            <person name="Shumway M."/>
            <person name="Stanke M."/>
            <person name="Stinson E.O."/>
            <person name="Tubio J.M."/>
            <person name="Vanzee J.P."/>
            <person name="Verjovski-Almeida S."/>
            <person name="Werner D."/>
            <person name="White O."/>
            <person name="Wyder S."/>
            <person name="Zeng Q."/>
            <person name="Zhao Q."/>
            <person name="Zhao Y."/>
            <person name="Hill C.A."/>
            <person name="Raikhel A.S."/>
            <person name="Soares M.B."/>
            <person name="Knudson D.L."/>
            <person name="Lee N.H."/>
            <person name="Galagan J."/>
            <person name="Salzberg S.L."/>
            <person name="Paulsen I.T."/>
            <person name="Dimopoulos G."/>
            <person name="Collins F.H."/>
            <person name="Birren B."/>
            <person name="Fraser-Liggett C.M."/>
            <person name="Severson D.W."/>
        </authorList>
    </citation>
    <scope>NUCLEOTIDE SEQUENCE [LARGE SCALE GENOMIC DNA]</scope>
    <source>
        <strain evidence="1">Liverpool</strain>
    </source>
</reference>
<evidence type="ECO:0000313" key="1">
    <source>
        <dbReference type="EMBL" id="EJY57319.1"/>
    </source>
</evidence>
<sequence length="74" mass="8689">MLEVNGYCTYHKAKKNNENETGNAYNKHPQKYLFGFKLSKQLTSQTRKEQFPSLQFEIKKNTFPFNSSLLQTPL</sequence>
<gene>
    <name evidence="1" type="ORF">AaeL_AAEL017328</name>
</gene>
<dbReference type="AlphaFoldDB" id="J9HHI3"/>
<accession>J9HHI3</accession>